<comment type="caution">
    <text evidence="2">The sequence shown here is derived from an EMBL/GenBank/DDBJ whole genome shotgun (WGS) entry which is preliminary data.</text>
</comment>
<accession>A0AAV7NPE6</accession>
<keyword evidence="3" id="KW-1185">Reference proteome</keyword>
<protein>
    <submittedName>
        <fullName evidence="2">Uncharacterized protein</fullName>
    </submittedName>
</protein>
<evidence type="ECO:0000313" key="2">
    <source>
        <dbReference type="EMBL" id="KAJ1115108.1"/>
    </source>
</evidence>
<proteinExistence type="predicted"/>
<dbReference type="AlphaFoldDB" id="A0AAV7NPE6"/>
<feature type="region of interest" description="Disordered" evidence="1">
    <location>
        <begin position="43"/>
        <end position="94"/>
    </location>
</feature>
<dbReference type="EMBL" id="JANPWB010000012">
    <property type="protein sequence ID" value="KAJ1115108.1"/>
    <property type="molecule type" value="Genomic_DNA"/>
</dbReference>
<reference evidence="2" key="1">
    <citation type="journal article" date="2022" name="bioRxiv">
        <title>Sequencing and chromosome-scale assembly of the giantPleurodeles waltlgenome.</title>
        <authorList>
            <person name="Brown T."/>
            <person name="Elewa A."/>
            <person name="Iarovenko S."/>
            <person name="Subramanian E."/>
            <person name="Araus A.J."/>
            <person name="Petzold A."/>
            <person name="Susuki M."/>
            <person name="Suzuki K.-i.T."/>
            <person name="Hayashi T."/>
            <person name="Toyoda A."/>
            <person name="Oliveira C."/>
            <person name="Osipova E."/>
            <person name="Leigh N.D."/>
            <person name="Simon A."/>
            <person name="Yun M.H."/>
        </authorList>
    </citation>
    <scope>NUCLEOTIDE SEQUENCE</scope>
    <source>
        <strain evidence="2">20211129_DDA</strain>
        <tissue evidence="2">Liver</tissue>
    </source>
</reference>
<sequence length="128" mass="13819">MRRTGPVIVREDSDVLVDSYQKKDDFSAGLEWLMACSSAKLSGAGEATPSPQHIYRSYPGEMTGVSSPGRVSGRPAAPAKAHPHNPPQPPPGTHCTLATPLPPLSEAWHSWVFDFSLGINLRHCGNQF</sequence>
<evidence type="ECO:0000313" key="3">
    <source>
        <dbReference type="Proteomes" id="UP001066276"/>
    </source>
</evidence>
<evidence type="ECO:0000256" key="1">
    <source>
        <dbReference type="SAM" id="MobiDB-lite"/>
    </source>
</evidence>
<dbReference type="Proteomes" id="UP001066276">
    <property type="component" value="Chromosome 8"/>
</dbReference>
<gene>
    <name evidence="2" type="ORF">NDU88_003334</name>
</gene>
<organism evidence="2 3">
    <name type="scientific">Pleurodeles waltl</name>
    <name type="common">Iberian ribbed newt</name>
    <dbReference type="NCBI Taxonomy" id="8319"/>
    <lineage>
        <taxon>Eukaryota</taxon>
        <taxon>Metazoa</taxon>
        <taxon>Chordata</taxon>
        <taxon>Craniata</taxon>
        <taxon>Vertebrata</taxon>
        <taxon>Euteleostomi</taxon>
        <taxon>Amphibia</taxon>
        <taxon>Batrachia</taxon>
        <taxon>Caudata</taxon>
        <taxon>Salamandroidea</taxon>
        <taxon>Salamandridae</taxon>
        <taxon>Pleurodelinae</taxon>
        <taxon>Pleurodeles</taxon>
    </lineage>
</organism>
<name>A0AAV7NPE6_PLEWA</name>